<accession>A0AA36BKQ9</accession>
<dbReference type="Proteomes" id="UP001162480">
    <property type="component" value="Chromosome 18"/>
</dbReference>
<gene>
    <name evidence="1" type="ORF">OCTVUL_1B029018</name>
</gene>
<keyword evidence="2" id="KW-1185">Reference proteome</keyword>
<dbReference type="EMBL" id="OX597831">
    <property type="protein sequence ID" value="CAI9735854.1"/>
    <property type="molecule type" value="Genomic_DNA"/>
</dbReference>
<name>A0AA36BKQ9_OCTVU</name>
<reference evidence="1" key="1">
    <citation type="submission" date="2023-08" db="EMBL/GenBank/DDBJ databases">
        <authorList>
            <person name="Alioto T."/>
            <person name="Alioto T."/>
            <person name="Gomez Garrido J."/>
        </authorList>
    </citation>
    <scope>NUCLEOTIDE SEQUENCE</scope>
</reference>
<evidence type="ECO:0000313" key="1">
    <source>
        <dbReference type="EMBL" id="CAI9735854.1"/>
    </source>
</evidence>
<dbReference type="AlphaFoldDB" id="A0AA36BKQ9"/>
<organism evidence="1 2">
    <name type="scientific">Octopus vulgaris</name>
    <name type="common">Common octopus</name>
    <dbReference type="NCBI Taxonomy" id="6645"/>
    <lineage>
        <taxon>Eukaryota</taxon>
        <taxon>Metazoa</taxon>
        <taxon>Spiralia</taxon>
        <taxon>Lophotrochozoa</taxon>
        <taxon>Mollusca</taxon>
        <taxon>Cephalopoda</taxon>
        <taxon>Coleoidea</taxon>
        <taxon>Octopodiformes</taxon>
        <taxon>Octopoda</taxon>
        <taxon>Incirrata</taxon>
        <taxon>Octopodidae</taxon>
        <taxon>Octopus</taxon>
    </lineage>
</organism>
<proteinExistence type="predicted"/>
<protein>
    <submittedName>
        <fullName evidence="1">Uncharacterized protein</fullName>
    </submittedName>
</protein>
<sequence>MRFMSQKEDEVPFPLEAGVVTSDVVGHTKDKRMMECMVLRGKMLSSCRPKPFSERLSSYLARQCFTASLAQSWDTAIPASFKVNMGKTIMLMKLYYQICL</sequence>
<evidence type="ECO:0000313" key="2">
    <source>
        <dbReference type="Proteomes" id="UP001162480"/>
    </source>
</evidence>